<protein>
    <recommendedName>
        <fullName evidence="3">Nitroreductase domain-containing protein</fullName>
    </recommendedName>
</protein>
<evidence type="ECO:0000313" key="2">
    <source>
        <dbReference type="Proteomes" id="UP000186058"/>
    </source>
</evidence>
<dbReference type="PANTHER" id="PTHR43543">
    <property type="entry name" value="MALONIC SEMIALDEHYDE REDUCTASE RUTE-RELATED"/>
    <property type="match status" value="1"/>
</dbReference>
<comment type="caution">
    <text evidence="1">The sequence shown here is derived from an EMBL/GenBank/DDBJ whole genome shotgun (WGS) entry which is preliminary data.</text>
</comment>
<evidence type="ECO:0008006" key="3">
    <source>
        <dbReference type="Google" id="ProtNLM"/>
    </source>
</evidence>
<accession>A0ABX3ERH3</accession>
<dbReference type="SUPFAM" id="SSF55469">
    <property type="entry name" value="FMN-dependent nitroreductase-like"/>
    <property type="match status" value="1"/>
</dbReference>
<dbReference type="Proteomes" id="UP000186058">
    <property type="component" value="Unassembled WGS sequence"/>
</dbReference>
<dbReference type="NCBIfam" id="NF047509">
    <property type="entry name" value="Rv3131_FMN_oxido"/>
    <property type="match status" value="1"/>
</dbReference>
<sequence length="398" mass="44698">MAMSKRTKRSMIVLLSVVVLFVLLVSVLFTASGVFKKAKYLDPWKRDYAGQFEDPRLQLAAYGLLAANGHNMQPWKIRLDKQNPLKLSLYTDHTRLALETDPLARQTLVSQGTFLEYLKVAGEQLGYQTEIKLFPDGEYDEQNLSESMDQKAVADITLTKTAPQVNPLFDYLFLPDTNRMAYKPDPLTPEQTAQLKQINDDKDLTLTLLEDSASIQKLGAYGVEGTNIETGLARMNDESARIFRSNEYQKNKYRYGFSFEGQGTTGVKKHLLQGMITLFPSFNNEKASTKLAVQAAREAADHSPAYALIVSKDNSRTSQVKAGMLYSRLILAGHEEGLVMQPLSQVLEEYPEMKEPYTRIHKEYAPGGGTIQLLVRVGQPTQDTPLSMRREVTDLIAD</sequence>
<dbReference type="InterPro" id="IPR000415">
    <property type="entry name" value="Nitroreductase-like"/>
</dbReference>
<dbReference type="Gene3D" id="3.40.109.10">
    <property type="entry name" value="NADH Oxidase"/>
    <property type="match status" value="1"/>
</dbReference>
<dbReference type="PANTHER" id="PTHR43543:SF1">
    <property type="entry name" value="MALONIC SEMIALDEHYDE REDUCTASE RUTE-RELATED"/>
    <property type="match status" value="1"/>
</dbReference>
<organism evidence="1 2">
    <name type="scientific">Paenibacillus helianthi</name>
    <dbReference type="NCBI Taxonomy" id="1349432"/>
    <lineage>
        <taxon>Bacteria</taxon>
        <taxon>Bacillati</taxon>
        <taxon>Bacillota</taxon>
        <taxon>Bacilli</taxon>
        <taxon>Bacillales</taxon>
        <taxon>Paenibacillaceae</taxon>
        <taxon>Paenibacillus</taxon>
    </lineage>
</organism>
<gene>
    <name evidence="1" type="ORF">A3844_10560</name>
</gene>
<dbReference type="InterPro" id="IPR050461">
    <property type="entry name" value="Nitroreductase_HadB/RutE"/>
</dbReference>
<reference evidence="1 2" key="1">
    <citation type="submission" date="2016-03" db="EMBL/GenBank/DDBJ databases">
        <authorList>
            <person name="Sant'Anna F.H."/>
            <person name="Ambrosini A."/>
            <person name="Souza R."/>
            <person name="Bach E."/>
            <person name="Fernandes G."/>
            <person name="Balsanelli E."/>
            <person name="Baura V.A."/>
            <person name="Souza E.M."/>
            <person name="Passaglia L."/>
        </authorList>
    </citation>
    <scope>NUCLEOTIDE SEQUENCE [LARGE SCALE GENOMIC DNA]</scope>
    <source>
        <strain evidence="1 2">P26E</strain>
    </source>
</reference>
<evidence type="ECO:0000313" key="1">
    <source>
        <dbReference type="EMBL" id="OKP87499.1"/>
    </source>
</evidence>
<keyword evidence="2" id="KW-1185">Reference proteome</keyword>
<proteinExistence type="predicted"/>
<name>A0ABX3ERH3_9BACL</name>
<dbReference type="EMBL" id="LVWI01000035">
    <property type="protein sequence ID" value="OKP87499.1"/>
    <property type="molecule type" value="Genomic_DNA"/>
</dbReference>